<proteinExistence type="inferred from homology"/>
<feature type="region of interest" description="Disordered" evidence="10">
    <location>
        <begin position="106"/>
        <end position="128"/>
    </location>
</feature>
<comment type="caution">
    <text evidence="11">The sequence shown here is derived from an EMBL/GenBank/DDBJ whole genome shotgun (WGS) entry which is preliminary data.</text>
</comment>
<evidence type="ECO:0000256" key="4">
    <source>
        <dbReference type="ARBA" id="ARBA00022475"/>
    </source>
</evidence>
<evidence type="ECO:0000313" key="11">
    <source>
        <dbReference type="EMBL" id="KPH82324.1"/>
    </source>
</evidence>
<evidence type="ECO:0000256" key="8">
    <source>
        <dbReference type="ARBA" id="ARBA00023136"/>
    </source>
</evidence>
<keyword evidence="8" id="KW-0472">Membrane</keyword>
<dbReference type="OrthoDB" id="9808638at2"/>
<evidence type="ECO:0000256" key="3">
    <source>
        <dbReference type="ARBA" id="ARBA00021112"/>
    </source>
</evidence>
<keyword evidence="7" id="KW-1133">Transmembrane helix</keyword>
<keyword evidence="12" id="KW-1185">Reference proteome</keyword>
<dbReference type="GO" id="GO:0005886">
    <property type="term" value="C:plasma membrane"/>
    <property type="evidence" value="ECO:0007669"/>
    <property type="project" value="UniProtKB-SubCell"/>
</dbReference>
<organism evidence="11 12">
    <name type="scientific">Bosea vaviloviae</name>
    <dbReference type="NCBI Taxonomy" id="1526658"/>
    <lineage>
        <taxon>Bacteria</taxon>
        <taxon>Pseudomonadati</taxon>
        <taxon>Pseudomonadota</taxon>
        <taxon>Alphaproteobacteria</taxon>
        <taxon>Hyphomicrobiales</taxon>
        <taxon>Boseaceae</taxon>
        <taxon>Bosea</taxon>
    </lineage>
</organism>
<evidence type="ECO:0000256" key="5">
    <source>
        <dbReference type="ARBA" id="ARBA00022519"/>
    </source>
</evidence>
<comment type="subunit">
    <text evidence="2">Forms a complex with MdtI.</text>
</comment>
<evidence type="ECO:0000313" key="12">
    <source>
        <dbReference type="Proteomes" id="UP000037822"/>
    </source>
</evidence>
<dbReference type="AlphaFoldDB" id="A0A0N0MCL3"/>
<dbReference type="GO" id="GO:0015220">
    <property type="term" value="F:choline transmembrane transporter activity"/>
    <property type="evidence" value="ECO:0007669"/>
    <property type="project" value="TreeGrafter"/>
</dbReference>
<name>A0A0N0MCL3_9HYPH</name>
<dbReference type="InterPro" id="IPR000390">
    <property type="entry name" value="Small_drug/metabolite_transptr"/>
</dbReference>
<comment type="subcellular location">
    <subcellularLocation>
        <location evidence="1">Cell inner membrane</location>
        <topology evidence="1">Multi-pass membrane protein</topology>
    </subcellularLocation>
    <subcellularLocation>
        <location evidence="9">Cell membrane</location>
        <topology evidence="9">Multi-pass membrane protein</topology>
    </subcellularLocation>
</comment>
<dbReference type="RefSeq" id="WP_156330087.1">
    <property type="nucleotide sequence ID" value="NZ_LGSZ01000022.1"/>
</dbReference>
<dbReference type="PANTHER" id="PTHR30561:SF2">
    <property type="entry name" value="SPERMIDINE EXPORT PROTEIN MDTJ"/>
    <property type="match status" value="1"/>
</dbReference>
<dbReference type="GO" id="GO:0031460">
    <property type="term" value="P:glycine betaine transport"/>
    <property type="evidence" value="ECO:0007669"/>
    <property type="project" value="TreeGrafter"/>
</dbReference>
<dbReference type="Gene3D" id="1.10.3730.20">
    <property type="match status" value="1"/>
</dbReference>
<dbReference type="SUPFAM" id="SSF103481">
    <property type="entry name" value="Multidrug resistance efflux transporter EmrE"/>
    <property type="match status" value="1"/>
</dbReference>
<evidence type="ECO:0000256" key="7">
    <source>
        <dbReference type="ARBA" id="ARBA00022989"/>
    </source>
</evidence>
<evidence type="ECO:0000256" key="2">
    <source>
        <dbReference type="ARBA" id="ARBA00011358"/>
    </source>
</evidence>
<dbReference type="Proteomes" id="UP000037822">
    <property type="component" value="Unassembled WGS sequence"/>
</dbReference>
<comment type="similarity">
    <text evidence="9">Belongs to the drug/metabolite transporter (DMT) superfamily. Small multidrug resistance (SMR) (TC 2.A.7.1) family.</text>
</comment>
<dbReference type="GO" id="GO:0015297">
    <property type="term" value="F:antiporter activity"/>
    <property type="evidence" value="ECO:0007669"/>
    <property type="project" value="TreeGrafter"/>
</dbReference>
<gene>
    <name evidence="11" type="ORF">AE618_03950</name>
</gene>
<keyword evidence="5" id="KW-0997">Cell inner membrane</keyword>
<dbReference type="PANTHER" id="PTHR30561">
    <property type="entry name" value="SMR FAMILY PROTON-DEPENDENT DRUG EFFLUX TRANSPORTER SUGE"/>
    <property type="match status" value="1"/>
</dbReference>
<keyword evidence="4" id="KW-1003">Cell membrane</keyword>
<dbReference type="GO" id="GO:0015199">
    <property type="term" value="F:amino-acid betaine transmembrane transporter activity"/>
    <property type="evidence" value="ECO:0007669"/>
    <property type="project" value="TreeGrafter"/>
</dbReference>
<evidence type="ECO:0000256" key="10">
    <source>
        <dbReference type="SAM" id="MobiDB-lite"/>
    </source>
</evidence>
<evidence type="ECO:0000256" key="6">
    <source>
        <dbReference type="ARBA" id="ARBA00022692"/>
    </source>
</evidence>
<dbReference type="Pfam" id="PF00893">
    <property type="entry name" value="Multi_Drug_Res"/>
    <property type="match status" value="1"/>
</dbReference>
<keyword evidence="6 9" id="KW-0812">Transmembrane</keyword>
<accession>A0A0N0MCL3</accession>
<dbReference type="EMBL" id="LGSZ01000022">
    <property type="protein sequence ID" value="KPH82324.1"/>
    <property type="molecule type" value="Genomic_DNA"/>
</dbReference>
<dbReference type="InterPro" id="IPR037185">
    <property type="entry name" value="EmrE-like"/>
</dbReference>
<reference evidence="11 12" key="1">
    <citation type="submission" date="2015-07" db="EMBL/GenBank/DDBJ databases">
        <title>Whole genome sequencing of Bosea vaviloviae isolated from cave pool.</title>
        <authorList>
            <person name="Tan N.E.H."/>
            <person name="Lee Y.P."/>
            <person name="Gan H.M."/>
            <person name="Barton H."/>
            <person name="Savka M.A."/>
        </authorList>
    </citation>
    <scope>NUCLEOTIDE SEQUENCE [LARGE SCALE GENOMIC DNA]</scope>
    <source>
        <strain evidence="11 12">SD260</strain>
    </source>
</reference>
<dbReference type="InterPro" id="IPR045324">
    <property type="entry name" value="Small_multidrug_res"/>
</dbReference>
<protein>
    <recommendedName>
        <fullName evidence="3">Spermidine export protein MdtJ</fullName>
    </recommendedName>
</protein>
<sequence>MPSHWFFLLAAIAVEIVATTALKSVVSAPWLVALLPLALIGLSFALLSIALRVIPLAVAYAVWEGLGIVGIAAAGHLLFGEHLTPGRMLALAAILAGILLLERGVGEEHDGEPGDARAPDARIEGRLA</sequence>
<dbReference type="PATRIC" id="fig|1526658.3.peg.3125"/>
<evidence type="ECO:0000256" key="1">
    <source>
        <dbReference type="ARBA" id="ARBA00004429"/>
    </source>
</evidence>
<evidence type="ECO:0000256" key="9">
    <source>
        <dbReference type="RuleBase" id="RU003942"/>
    </source>
</evidence>
<dbReference type="GO" id="GO:1903711">
    <property type="term" value="P:spermidine transmembrane transport"/>
    <property type="evidence" value="ECO:0007669"/>
    <property type="project" value="TreeGrafter"/>
</dbReference>